<dbReference type="PANTHER" id="PTHR34849:SF3">
    <property type="entry name" value="SSR2962 PROTEIN"/>
    <property type="match status" value="1"/>
</dbReference>
<evidence type="ECO:0000313" key="2">
    <source>
        <dbReference type="Proteomes" id="UP000034681"/>
    </source>
</evidence>
<comment type="caution">
    <text evidence="1">The sequence shown here is derived from an EMBL/GenBank/DDBJ whole genome shotgun (WGS) entry which is preliminary data.</text>
</comment>
<dbReference type="InterPro" id="IPR036388">
    <property type="entry name" value="WH-like_DNA-bd_sf"/>
</dbReference>
<dbReference type="InterPro" id="IPR009057">
    <property type="entry name" value="Homeodomain-like_sf"/>
</dbReference>
<name>A0A0M2PYC5_PROHO</name>
<dbReference type="Proteomes" id="UP000034681">
    <property type="component" value="Unassembled WGS sequence"/>
</dbReference>
<dbReference type="RefSeq" id="WP_017711430.1">
    <property type="nucleotide sequence ID" value="NZ_KB235933.1"/>
</dbReference>
<organism evidence="1 2">
    <name type="scientific">Prochlorothrix hollandica PCC 9006 = CALU 1027</name>
    <dbReference type="NCBI Taxonomy" id="317619"/>
    <lineage>
        <taxon>Bacteria</taxon>
        <taxon>Bacillati</taxon>
        <taxon>Cyanobacteriota</taxon>
        <taxon>Cyanophyceae</taxon>
        <taxon>Prochlorotrichales</taxon>
        <taxon>Prochlorotrichaceae</taxon>
        <taxon>Prochlorothrix</taxon>
    </lineage>
</organism>
<dbReference type="STRING" id="317619.GCA_000332315_00794"/>
<evidence type="ECO:0008006" key="3">
    <source>
        <dbReference type="Google" id="ProtNLM"/>
    </source>
</evidence>
<accession>A0A0M2PYC5</accession>
<dbReference type="SUPFAM" id="SSF46689">
    <property type="entry name" value="Homeodomain-like"/>
    <property type="match status" value="1"/>
</dbReference>
<dbReference type="Pfam" id="PF04255">
    <property type="entry name" value="DUF433"/>
    <property type="match status" value="1"/>
</dbReference>
<protein>
    <recommendedName>
        <fullName evidence="3">Antitoxin</fullName>
    </recommendedName>
</protein>
<dbReference type="AlphaFoldDB" id="A0A0M2PYC5"/>
<dbReference type="EMBL" id="AJTX02000004">
    <property type="protein sequence ID" value="KKJ00088.1"/>
    <property type="molecule type" value="Genomic_DNA"/>
</dbReference>
<reference evidence="1" key="1">
    <citation type="submission" date="2012-04" db="EMBL/GenBank/DDBJ databases">
        <authorList>
            <person name="Borisov I.G."/>
            <person name="Ivanikova N.V."/>
            <person name="Pinevich A.V."/>
        </authorList>
    </citation>
    <scope>NUCLEOTIDE SEQUENCE [LARGE SCALE GENOMIC DNA]</scope>
    <source>
        <strain evidence="1">CALU 1027</strain>
    </source>
</reference>
<proteinExistence type="predicted"/>
<dbReference type="InterPro" id="IPR007367">
    <property type="entry name" value="DUF433"/>
</dbReference>
<evidence type="ECO:0000313" key="1">
    <source>
        <dbReference type="EMBL" id="KKJ00088.1"/>
    </source>
</evidence>
<dbReference type="OrthoDB" id="427790at2"/>
<gene>
    <name evidence="1" type="ORF">PROH_10105</name>
</gene>
<sequence>MQLTPSPLLERITINPDIMAGRPTIKGTRLTVEYILNLLGHGSTPEDILAEYQEQTLEDILACLLFAAKTLENIESEQFWDKVA</sequence>
<keyword evidence="2" id="KW-1185">Reference proteome</keyword>
<dbReference type="Gene3D" id="1.10.10.10">
    <property type="entry name" value="Winged helix-like DNA-binding domain superfamily/Winged helix DNA-binding domain"/>
    <property type="match status" value="1"/>
</dbReference>
<dbReference type="eggNOG" id="COG2442">
    <property type="taxonomic scope" value="Bacteria"/>
</dbReference>
<dbReference type="PANTHER" id="PTHR34849">
    <property type="entry name" value="SSL5025 PROTEIN"/>
    <property type="match status" value="1"/>
</dbReference>